<accession>A0A5J4G0I8</accession>
<proteinExistence type="predicted"/>
<dbReference type="Pfam" id="PF14060">
    <property type="entry name" value="DUF4252"/>
    <property type="match status" value="1"/>
</dbReference>
<evidence type="ECO:0000313" key="1">
    <source>
        <dbReference type="EMBL" id="GEQ85986.1"/>
    </source>
</evidence>
<dbReference type="Proteomes" id="UP000326994">
    <property type="component" value="Unassembled WGS sequence"/>
</dbReference>
<organism evidence="1 2">
    <name type="scientific">Patiriisocius marinistellae</name>
    <dbReference type="NCBI Taxonomy" id="2494560"/>
    <lineage>
        <taxon>Bacteria</taxon>
        <taxon>Pseudomonadati</taxon>
        <taxon>Bacteroidota</taxon>
        <taxon>Flavobacteriia</taxon>
        <taxon>Flavobacteriales</taxon>
        <taxon>Flavobacteriaceae</taxon>
        <taxon>Patiriisocius</taxon>
    </lineage>
</organism>
<protein>
    <recommendedName>
        <fullName evidence="3">DUF4252 domain-containing protein</fullName>
    </recommendedName>
</protein>
<keyword evidence="2" id="KW-1185">Reference proteome</keyword>
<sequence>MNIVKIILGLSLAALSFISCNTDKSLQVYIVDKQEDDRFMKLDLATSLIEDAEGLDEENRKILKTIKKINVVAYQKEQGTDADYQTEKAKLDLILSQEKYHLLSKFKSNNQLVTLKYIGDDTTIDEVIVYGSDDQKGLALFRLLGNNMKPENLANLAMSLEKGGFNLSDMTGMSGIEDIFKE</sequence>
<gene>
    <name evidence="1" type="ORF">ULMS_14940</name>
</gene>
<dbReference type="PROSITE" id="PS51257">
    <property type="entry name" value="PROKAR_LIPOPROTEIN"/>
    <property type="match status" value="1"/>
</dbReference>
<dbReference type="EMBL" id="BKCF01000002">
    <property type="protein sequence ID" value="GEQ85986.1"/>
    <property type="molecule type" value="Genomic_DNA"/>
</dbReference>
<dbReference type="RefSeq" id="WP_151893925.1">
    <property type="nucleotide sequence ID" value="NZ_BKCF01000002.1"/>
</dbReference>
<comment type="caution">
    <text evidence="1">The sequence shown here is derived from an EMBL/GenBank/DDBJ whole genome shotgun (WGS) entry which is preliminary data.</text>
</comment>
<dbReference type="InterPro" id="IPR025348">
    <property type="entry name" value="DUF4252"/>
</dbReference>
<dbReference type="OrthoDB" id="1143555at2"/>
<evidence type="ECO:0008006" key="3">
    <source>
        <dbReference type="Google" id="ProtNLM"/>
    </source>
</evidence>
<dbReference type="AlphaFoldDB" id="A0A5J4G0I8"/>
<name>A0A5J4G0I8_9FLAO</name>
<evidence type="ECO:0000313" key="2">
    <source>
        <dbReference type="Proteomes" id="UP000326994"/>
    </source>
</evidence>
<reference evidence="1 2" key="1">
    <citation type="submission" date="2019-08" db="EMBL/GenBank/DDBJ databases">
        <title>Ulvibacter marinistellae sp. nov., isolated from a starfish, Patiria pectinifera.</title>
        <authorList>
            <person name="Kawano K."/>
            <person name="Ushijima N."/>
            <person name="Kihara M."/>
            <person name="Itoh H."/>
        </authorList>
    </citation>
    <scope>NUCLEOTIDE SEQUENCE [LARGE SCALE GENOMIC DNA]</scope>
    <source>
        <strain evidence="1 2">KK4</strain>
    </source>
</reference>